<keyword evidence="4" id="KW-0408">Iron</keyword>
<reference evidence="6" key="2">
    <citation type="submission" date="2024-10" db="UniProtKB">
        <authorList>
            <consortium name="EnsemblProtists"/>
        </authorList>
    </citation>
    <scope>IDENTIFICATION</scope>
</reference>
<evidence type="ECO:0000256" key="5">
    <source>
        <dbReference type="ARBA" id="ARBA00023014"/>
    </source>
</evidence>
<keyword evidence="1" id="KW-0004">4Fe-4S</keyword>
<dbReference type="HOGENOM" id="CLU_045820_0_1_1"/>
<protein>
    <recommendedName>
        <fullName evidence="8">FAD-dependent oxidoreductase</fullName>
    </recommendedName>
</protein>
<keyword evidence="2" id="KW-0479">Metal-binding</keyword>
<dbReference type="InterPro" id="IPR036188">
    <property type="entry name" value="FAD/NAD-bd_sf"/>
</dbReference>
<keyword evidence="7" id="KW-1185">Reference proteome</keyword>
<dbReference type="PANTHER" id="PTHR43498:SF1">
    <property type="entry name" value="COB--COM HETERODISULFIDE REDUCTASE IRON-SULFUR SUBUNIT A"/>
    <property type="match status" value="1"/>
</dbReference>
<sequence>MAFTDYSERASRMIRRWSGVRDPPRKPSQQQELPRVCVARRPPSLWLPALYRVALRLASLWRRIVSLAPVAKLLCAPAAEDESSQPAPFQDEYVEPARSIPVSDTCDVLVVGGGPAGLSAAVAAARAGASTMLIERHGCFGGCITTVGMETLGWYRYEGVVECETGIGMEMERMAARMGGTVKWPFNSSECLDADYFKIVADHLVSDAGVKPLLHTIVVEAIHEGGALAGVIVENKSGRSAVRAKRVIDCTGDADVAYLAGARCTKRDRRERMGVSTVFSCSGVDKQAFIDYTETNPATYKTWSRRGGEWCQQTADKEEHLRSPFLQEEFEKAIAAGPGVDGTDAAELTRAEMEGRAQTLHAIAALKHAVPGFEKSKLRNFGMQVGVRDTRKIVGRYDLVGEDVRGEARFDDSVGIFPEFVDGYNILILPTTGRYFQVPLRCMQSPDVDNLLVAGRCVAGDKVSHAAMRNMMACTVTGQAAGTAAAVSIREGTSTHHVPVDAVQRELVQQGVRIS</sequence>
<evidence type="ECO:0008006" key="8">
    <source>
        <dbReference type="Google" id="ProtNLM"/>
    </source>
</evidence>
<dbReference type="InterPro" id="IPR039650">
    <property type="entry name" value="HdrA-like"/>
</dbReference>
<reference evidence="7" key="1">
    <citation type="journal article" date="2013" name="Nature">
        <title>Pan genome of the phytoplankton Emiliania underpins its global distribution.</title>
        <authorList>
            <person name="Read B.A."/>
            <person name="Kegel J."/>
            <person name="Klute M.J."/>
            <person name="Kuo A."/>
            <person name="Lefebvre S.C."/>
            <person name="Maumus F."/>
            <person name="Mayer C."/>
            <person name="Miller J."/>
            <person name="Monier A."/>
            <person name="Salamov A."/>
            <person name="Young J."/>
            <person name="Aguilar M."/>
            <person name="Claverie J.M."/>
            <person name="Frickenhaus S."/>
            <person name="Gonzalez K."/>
            <person name="Herman E.K."/>
            <person name="Lin Y.C."/>
            <person name="Napier J."/>
            <person name="Ogata H."/>
            <person name="Sarno A.F."/>
            <person name="Shmutz J."/>
            <person name="Schroeder D."/>
            <person name="de Vargas C."/>
            <person name="Verret F."/>
            <person name="von Dassow P."/>
            <person name="Valentin K."/>
            <person name="Van de Peer Y."/>
            <person name="Wheeler G."/>
            <person name="Dacks J.B."/>
            <person name="Delwiche C.F."/>
            <person name="Dyhrman S.T."/>
            <person name="Glockner G."/>
            <person name="John U."/>
            <person name="Richards T."/>
            <person name="Worden A.Z."/>
            <person name="Zhang X."/>
            <person name="Grigoriev I.V."/>
            <person name="Allen A.E."/>
            <person name="Bidle K."/>
            <person name="Borodovsky M."/>
            <person name="Bowler C."/>
            <person name="Brownlee C."/>
            <person name="Cock J.M."/>
            <person name="Elias M."/>
            <person name="Gladyshev V.N."/>
            <person name="Groth M."/>
            <person name="Guda C."/>
            <person name="Hadaegh A."/>
            <person name="Iglesias-Rodriguez M.D."/>
            <person name="Jenkins J."/>
            <person name="Jones B.M."/>
            <person name="Lawson T."/>
            <person name="Leese F."/>
            <person name="Lindquist E."/>
            <person name="Lobanov A."/>
            <person name="Lomsadze A."/>
            <person name="Malik S.B."/>
            <person name="Marsh M.E."/>
            <person name="Mackinder L."/>
            <person name="Mock T."/>
            <person name="Mueller-Roeber B."/>
            <person name="Pagarete A."/>
            <person name="Parker M."/>
            <person name="Probert I."/>
            <person name="Quesneville H."/>
            <person name="Raines C."/>
            <person name="Rensing S.A."/>
            <person name="Riano-Pachon D.M."/>
            <person name="Richier S."/>
            <person name="Rokitta S."/>
            <person name="Shiraiwa Y."/>
            <person name="Soanes D.M."/>
            <person name="van der Giezen M."/>
            <person name="Wahlund T.M."/>
            <person name="Williams B."/>
            <person name="Wilson W."/>
            <person name="Wolfe G."/>
            <person name="Wurch L.L."/>
        </authorList>
    </citation>
    <scope>NUCLEOTIDE SEQUENCE</scope>
</reference>
<dbReference type="PRINTS" id="PR00368">
    <property type="entry name" value="FADPNR"/>
</dbReference>
<dbReference type="KEGG" id="ehx:EMIHUDRAFT_196889"/>
<dbReference type="Pfam" id="PF12831">
    <property type="entry name" value="FAD_oxidored"/>
    <property type="match status" value="1"/>
</dbReference>
<evidence type="ECO:0000313" key="6">
    <source>
        <dbReference type="EnsemblProtists" id="EOD14514"/>
    </source>
</evidence>
<dbReference type="PANTHER" id="PTHR43498">
    <property type="entry name" value="FERREDOXIN:COB-COM HETERODISULFIDE REDUCTASE SUBUNIT A"/>
    <property type="match status" value="1"/>
</dbReference>
<keyword evidence="3" id="KW-0560">Oxidoreductase</keyword>
<dbReference type="Proteomes" id="UP000013827">
    <property type="component" value="Unassembled WGS sequence"/>
</dbReference>
<dbReference type="PaxDb" id="2903-EOD14514"/>
<dbReference type="GO" id="GO:0046872">
    <property type="term" value="F:metal ion binding"/>
    <property type="evidence" value="ECO:0007669"/>
    <property type="project" value="UniProtKB-KW"/>
</dbReference>
<evidence type="ECO:0000256" key="1">
    <source>
        <dbReference type="ARBA" id="ARBA00022485"/>
    </source>
</evidence>
<dbReference type="GO" id="GO:0016491">
    <property type="term" value="F:oxidoreductase activity"/>
    <property type="evidence" value="ECO:0007669"/>
    <property type="project" value="UniProtKB-KW"/>
</dbReference>
<evidence type="ECO:0000313" key="7">
    <source>
        <dbReference type="Proteomes" id="UP000013827"/>
    </source>
</evidence>
<evidence type="ECO:0000256" key="2">
    <source>
        <dbReference type="ARBA" id="ARBA00022723"/>
    </source>
</evidence>
<evidence type="ECO:0000256" key="4">
    <source>
        <dbReference type="ARBA" id="ARBA00023004"/>
    </source>
</evidence>
<proteinExistence type="predicted"/>
<dbReference type="eggNOG" id="ENOG502SC35">
    <property type="taxonomic scope" value="Eukaryota"/>
</dbReference>
<organism evidence="6 7">
    <name type="scientific">Emiliania huxleyi (strain CCMP1516)</name>
    <dbReference type="NCBI Taxonomy" id="280463"/>
    <lineage>
        <taxon>Eukaryota</taxon>
        <taxon>Haptista</taxon>
        <taxon>Haptophyta</taxon>
        <taxon>Prymnesiophyceae</taxon>
        <taxon>Isochrysidales</taxon>
        <taxon>Noelaerhabdaceae</taxon>
        <taxon>Emiliania</taxon>
    </lineage>
</organism>
<dbReference type="EnsemblProtists" id="EOD14514">
    <property type="protein sequence ID" value="EOD14514"/>
    <property type="gene ID" value="EMIHUDRAFT_196889"/>
</dbReference>
<dbReference type="RefSeq" id="XP_005766943.1">
    <property type="nucleotide sequence ID" value="XM_005766886.1"/>
</dbReference>
<dbReference type="GeneID" id="17260656"/>
<evidence type="ECO:0000256" key="3">
    <source>
        <dbReference type="ARBA" id="ARBA00023002"/>
    </source>
</evidence>
<accession>A0A0D3ITC9</accession>
<dbReference type="Gene3D" id="3.50.50.60">
    <property type="entry name" value="FAD/NAD(P)-binding domain"/>
    <property type="match status" value="1"/>
</dbReference>
<keyword evidence="5" id="KW-0411">Iron-sulfur</keyword>
<dbReference type="GO" id="GO:0051539">
    <property type="term" value="F:4 iron, 4 sulfur cluster binding"/>
    <property type="evidence" value="ECO:0007669"/>
    <property type="project" value="UniProtKB-KW"/>
</dbReference>
<dbReference type="AlphaFoldDB" id="A0A0D3ITC9"/>
<dbReference type="SUPFAM" id="SSF51905">
    <property type="entry name" value="FAD/NAD(P)-binding domain"/>
    <property type="match status" value="1"/>
</dbReference>
<name>A0A0D3ITC9_EMIH1</name>